<keyword evidence="2" id="KW-1185">Reference proteome</keyword>
<dbReference type="RefSeq" id="WP_090042564.1">
    <property type="nucleotide sequence ID" value="NZ_FOKI01000031.1"/>
</dbReference>
<dbReference type="Proteomes" id="UP000198619">
    <property type="component" value="Unassembled WGS sequence"/>
</dbReference>
<accession>A0A1I1ACY7</accession>
<dbReference type="STRING" id="84698.SAMN04488528_103136"/>
<evidence type="ECO:0000313" key="1">
    <source>
        <dbReference type="EMBL" id="SFB34378.1"/>
    </source>
</evidence>
<dbReference type="OrthoDB" id="9794280at2"/>
<gene>
    <name evidence="1" type="ORF">SAMN04488528_103136</name>
</gene>
<dbReference type="EMBL" id="FOKI01000031">
    <property type="protein sequence ID" value="SFB34378.1"/>
    <property type="molecule type" value="Genomic_DNA"/>
</dbReference>
<evidence type="ECO:0000313" key="2">
    <source>
        <dbReference type="Proteomes" id="UP000198619"/>
    </source>
</evidence>
<organism evidence="1 2">
    <name type="scientific">Clostridium frigidicarnis</name>
    <dbReference type="NCBI Taxonomy" id="84698"/>
    <lineage>
        <taxon>Bacteria</taxon>
        <taxon>Bacillati</taxon>
        <taxon>Bacillota</taxon>
        <taxon>Clostridia</taxon>
        <taxon>Eubacteriales</taxon>
        <taxon>Clostridiaceae</taxon>
        <taxon>Clostridium</taxon>
    </lineage>
</organism>
<proteinExistence type="predicted"/>
<sequence>MQYINQRNIKIIDELINFCYSQDSNHVSIDIKTEDRKTTFTIKTTIHNLSKSVLDDLERLLNCPRCHEMEECYWELGGNDDMDCKLSLIGMMIDSAIICYDNPYLTITLTRTI</sequence>
<dbReference type="AlphaFoldDB" id="A0A1I1ACY7"/>
<name>A0A1I1ACY7_9CLOT</name>
<reference evidence="1 2" key="1">
    <citation type="submission" date="2016-10" db="EMBL/GenBank/DDBJ databases">
        <authorList>
            <person name="de Groot N.N."/>
        </authorList>
    </citation>
    <scope>NUCLEOTIDE SEQUENCE [LARGE SCALE GENOMIC DNA]</scope>
    <source>
        <strain evidence="1 2">DSM 12271</strain>
    </source>
</reference>
<protein>
    <submittedName>
        <fullName evidence="1">Uncharacterized protein</fullName>
    </submittedName>
</protein>